<proteinExistence type="predicted"/>
<dbReference type="Proteomes" id="UP000824533">
    <property type="component" value="Linkage Group LG01"/>
</dbReference>
<organism evidence="1 2">
    <name type="scientific">Dendrolimus kikuchii</name>
    <dbReference type="NCBI Taxonomy" id="765133"/>
    <lineage>
        <taxon>Eukaryota</taxon>
        <taxon>Metazoa</taxon>
        <taxon>Ecdysozoa</taxon>
        <taxon>Arthropoda</taxon>
        <taxon>Hexapoda</taxon>
        <taxon>Insecta</taxon>
        <taxon>Pterygota</taxon>
        <taxon>Neoptera</taxon>
        <taxon>Endopterygota</taxon>
        <taxon>Lepidoptera</taxon>
        <taxon>Glossata</taxon>
        <taxon>Ditrysia</taxon>
        <taxon>Bombycoidea</taxon>
        <taxon>Lasiocampidae</taxon>
        <taxon>Dendrolimus</taxon>
    </lineage>
</organism>
<comment type="caution">
    <text evidence="1">The sequence shown here is derived from an EMBL/GenBank/DDBJ whole genome shotgun (WGS) entry which is preliminary data.</text>
</comment>
<sequence>MLNLSNDIIQDCNRRIDNITYIRVDNMETASFEVGYITYVLQEKYRHMVDKYNSSYFVVSKFLPIELNIEIFLSSQQKCSKANMIFQEKSRRVGVELLTLDQRRQGPPHDQPPVEITPSPADTDDNNMRMKLFRLMYETVRDSDLKFKRAELIKTHYSNSSTFDVGYIMGEVTDKFNIISDISATLKRLYHEWTPIEHINAYEQIANQAIEISHLIDIARLVSKRNKASL</sequence>
<reference evidence="1 2" key="1">
    <citation type="journal article" date="2021" name="Front. Genet.">
        <title>Chromosome-Level Genome Assembly Reveals Significant Gene Expansion in the Toll and IMD Signaling Pathways of Dendrolimus kikuchii.</title>
        <authorList>
            <person name="Zhou J."/>
            <person name="Wu P."/>
            <person name="Xiong Z."/>
            <person name="Liu N."/>
            <person name="Zhao N."/>
            <person name="Ji M."/>
            <person name="Qiu Y."/>
            <person name="Yang B."/>
        </authorList>
    </citation>
    <scope>NUCLEOTIDE SEQUENCE [LARGE SCALE GENOMIC DNA]</scope>
    <source>
        <strain evidence="1">Ann1</strain>
    </source>
</reference>
<name>A0ACC1DK18_9NEOP</name>
<accession>A0ACC1DK18</accession>
<protein>
    <submittedName>
        <fullName evidence="1">Uncharacterized protein</fullName>
    </submittedName>
</protein>
<dbReference type="EMBL" id="CM034387">
    <property type="protein sequence ID" value="KAJ0184308.1"/>
    <property type="molecule type" value="Genomic_DNA"/>
</dbReference>
<evidence type="ECO:0000313" key="2">
    <source>
        <dbReference type="Proteomes" id="UP000824533"/>
    </source>
</evidence>
<evidence type="ECO:0000313" key="1">
    <source>
        <dbReference type="EMBL" id="KAJ0184308.1"/>
    </source>
</evidence>
<keyword evidence="2" id="KW-1185">Reference proteome</keyword>
<gene>
    <name evidence="1" type="ORF">K1T71_000731</name>
</gene>